<feature type="region of interest" description="Disordered" evidence="1">
    <location>
        <begin position="95"/>
        <end position="115"/>
    </location>
</feature>
<dbReference type="EMBL" id="GFPF01003276">
    <property type="protein sequence ID" value="MAA14422.1"/>
    <property type="molecule type" value="Transcribed_RNA"/>
</dbReference>
<proteinExistence type="predicted"/>
<accession>A0A224YKQ1</accession>
<evidence type="ECO:0000256" key="1">
    <source>
        <dbReference type="SAM" id="MobiDB-lite"/>
    </source>
</evidence>
<keyword evidence="2" id="KW-0472">Membrane</keyword>
<evidence type="ECO:0000313" key="3">
    <source>
        <dbReference type="EMBL" id="MAA14422.1"/>
    </source>
</evidence>
<protein>
    <submittedName>
        <fullName evidence="3">Uncharacterized protein</fullName>
    </submittedName>
</protein>
<sequence length="180" mass="19973">MDPFVKHLVECICFTLFLNLVCSDNDFEKWHRIHTPPRLPPGMIFMIVAVFMVAVSLIILCCYWIRRQNSMQYTSPHIPSPLAPAMSPVTSGVRMQSSRGAHSQVPGAAQSPAASQPQPLYYQQPAVPYPQGLTYMGNNMAPLVQPSVALDPSPSAPFDPPPPYVSPPPYVNKAWHSDMR</sequence>
<organism evidence="3">
    <name type="scientific">Rhipicephalus zambeziensis</name>
    <dbReference type="NCBI Taxonomy" id="60191"/>
    <lineage>
        <taxon>Eukaryota</taxon>
        <taxon>Metazoa</taxon>
        <taxon>Ecdysozoa</taxon>
        <taxon>Arthropoda</taxon>
        <taxon>Chelicerata</taxon>
        <taxon>Arachnida</taxon>
        <taxon>Acari</taxon>
        <taxon>Parasitiformes</taxon>
        <taxon>Ixodida</taxon>
        <taxon>Ixodoidea</taxon>
        <taxon>Ixodidae</taxon>
        <taxon>Rhipicephalinae</taxon>
        <taxon>Rhipicephalus</taxon>
        <taxon>Rhipicephalus</taxon>
    </lineage>
</organism>
<name>A0A224YKQ1_9ACAR</name>
<reference evidence="3" key="1">
    <citation type="journal article" date="2017" name="Parasit. Vectors">
        <title>Sialotranscriptomics of Rhipicephalus zambeziensis reveals intricate expression profiles of secretory proteins and suggests tight temporal transcriptional regulation during blood-feeding.</title>
        <authorList>
            <person name="de Castro M.H."/>
            <person name="de Klerk D."/>
            <person name="Pienaar R."/>
            <person name="Rees D.J.G."/>
            <person name="Mans B.J."/>
        </authorList>
    </citation>
    <scope>NUCLEOTIDE SEQUENCE</scope>
    <source>
        <tissue evidence="3">Salivary glands</tissue>
    </source>
</reference>
<feature type="compositionally biased region" description="Pro residues" evidence="1">
    <location>
        <begin position="154"/>
        <end position="170"/>
    </location>
</feature>
<keyword evidence="2" id="KW-1133">Transmembrane helix</keyword>
<feature type="region of interest" description="Disordered" evidence="1">
    <location>
        <begin position="150"/>
        <end position="180"/>
    </location>
</feature>
<dbReference type="AlphaFoldDB" id="A0A224YKQ1"/>
<feature type="compositionally biased region" description="Low complexity" evidence="1">
    <location>
        <begin position="103"/>
        <end position="115"/>
    </location>
</feature>
<evidence type="ECO:0000256" key="2">
    <source>
        <dbReference type="SAM" id="Phobius"/>
    </source>
</evidence>
<keyword evidence="2" id="KW-0812">Transmembrane</keyword>
<feature type="transmembrane region" description="Helical" evidence="2">
    <location>
        <begin position="42"/>
        <end position="65"/>
    </location>
</feature>